<dbReference type="InterPro" id="IPR023717">
    <property type="entry name" value="Pro-tRNA-Synthase_IIa_type1"/>
</dbReference>
<name>A0ABT2UTH4_9BACL</name>
<sequence length="576" mass="64166">MRQRHALIPTLRETPSDAEAASHQLLLRAGFIRQLAAGIYTYLPLGRKVLRKLEAIVREEMDHTQAQEILMPAMQPAELWHESGRHSVYGPELIRFQDRNSREFTLGPTHEEVVTSLIRDEINSYRKLPVIVYQIQSKFRDERRPRFGLLRGREFVMKDAYSFDTSWEGVDQAYQAMYSAYHRIFDRCGLKFRAVEADAGAIGGEGGTHEFMALTDIGEDTIVTCESCGYAANLERAVSRMPAEGFNGSDPLNHLDRLDIERIATPHMKTIDQLVHFLNVSADQLIKTLIYIADGQPVAVCVRGDHEVNETKLKNFLNADSLELADADTVARATGAPSGYIGPMQLSIALYVDQEAARMDSAITGANLTGFHLRHVRPGRDFTLEHTADLRNVEEGDLCIHCESSLKLTRGIEIGHIFKLGTKYSEPLKASFVDAEGKEQPILMGCYGIGISRLLSAVVEQSHDAFGIVWPFSISPFHVHIVPVSVQDMTQMQLAESLYAQLGQLGADVLLDDREERPGVKLKDADLIGIPIRIVVGKKAGEGLIEWKERGEAEVLVLTSEEAIELITLKLRGAVN</sequence>
<dbReference type="CDD" id="cd04334">
    <property type="entry name" value="ProRS-INS"/>
    <property type="match status" value="1"/>
</dbReference>
<evidence type="ECO:0000256" key="6">
    <source>
        <dbReference type="ARBA" id="ARBA00022840"/>
    </source>
</evidence>
<accession>A0ABT2UTH4</accession>
<reference evidence="12 13" key="1">
    <citation type="submission" date="2022-09" db="EMBL/GenBank/DDBJ databases">
        <authorList>
            <person name="Han X.L."/>
            <person name="Wang Q."/>
            <person name="Lu T."/>
        </authorList>
    </citation>
    <scope>NUCLEOTIDE SEQUENCE [LARGE SCALE GENOMIC DNA]</scope>
    <source>
        <strain evidence="12 13">WQ 127069</strain>
    </source>
</reference>
<evidence type="ECO:0000256" key="5">
    <source>
        <dbReference type="ARBA" id="ARBA00022741"/>
    </source>
</evidence>
<dbReference type="SUPFAM" id="SSF52954">
    <property type="entry name" value="Class II aaRS ABD-related"/>
    <property type="match status" value="1"/>
</dbReference>
<dbReference type="SUPFAM" id="SSF55826">
    <property type="entry name" value="YbaK/ProRS associated domain"/>
    <property type="match status" value="1"/>
</dbReference>
<dbReference type="InterPro" id="IPR002316">
    <property type="entry name" value="Pro-tRNA-ligase_IIa"/>
</dbReference>
<evidence type="ECO:0000313" key="12">
    <source>
        <dbReference type="EMBL" id="MCU6797321.1"/>
    </source>
</evidence>
<dbReference type="InterPro" id="IPR004500">
    <property type="entry name" value="Pro-tRNA-synth_IIa_bac-type"/>
</dbReference>
<dbReference type="CDD" id="cd00861">
    <property type="entry name" value="ProRS_anticodon_short"/>
    <property type="match status" value="1"/>
</dbReference>
<dbReference type="PANTHER" id="PTHR42753">
    <property type="entry name" value="MITOCHONDRIAL RIBOSOME PROTEIN L39/PROLYL-TRNA LIGASE FAMILY MEMBER"/>
    <property type="match status" value="1"/>
</dbReference>
<comment type="domain">
    <text evidence="10">Consists of three domains: the N-terminal catalytic domain, the editing domain and the C-terminal anticodon-binding domain.</text>
</comment>
<dbReference type="InterPro" id="IPR033730">
    <property type="entry name" value="ProRS_core_prok"/>
</dbReference>
<dbReference type="NCBIfam" id="NF006625">
    <property type="entry name" value="PRK09194.1"/>
    <property type="match status" value="1"/>
</dbReference>
<dbReference type="Pfam" id="PF00587">
    <property type="entry name" value="tRNA-synt_2b"/>
    <property type="match status" value="1"/>
</dbReference>
<evidence type="ECO:0000259" key="11">
    <source>
        <dbReference type="PROSITE" id="PS50862"/>
    </source>
</evidence>
<dbReference type="Gene3D" id="3.90.960.10">
    <property type="entry name" value="YbaK/aminoacyl-tRNA synthetase-associated domain"/>
    <property type="match status" value="1"/>
</dbReference>
<dbReference type="CDD" id="cd00779">
    <property type="entry name" value="ProRS_core_prok"/>
    <property type="match status" value="1"/>
</dbReference>
<keyword evidence="7 10" id="KW-0648">Protein biosynthesis</keyword>
<dbReference type="Proteomes" id="UP001652445">
    <property type="component" value="Unassembled WGS sequence"/>
</dbReference>
<dbReference type="PRINTS" id="PR01046">
    <property type="entry name" value="TRNASYNTHPRO"/>
</dbReference>
<keyword evidence="3 10" id="KW-0963">Cytoplasm</keyword>
<evidence type="ECO:0000256" key="10">
    <source>
        <dbReference type="HAMAP-Rule" id="MF_01569"/>
    </source>
</evidence>
<organism evidence="12 13">
    <name type="scientific">Paenibacillus baimaensis</name>
    <dbReference type="NCBI Taxonomy" id="2982185"/>
    <lineage>
        <taxon>Bacteria</taxon>
        <taxon>Bacillati</taxon>
        <taxon>Bacillota</taxon>
        <taxon>Bacilli</taxon>
        <taxon>Bacillales</taxon>
        <taxon>Paenibacillaceae</taxon>
        <taxon>Paenibacillus</taxon>
    </lineage>
</organism>
<dbReference type="InterPro" id="IPR045864">
    <property type="entry name" value="aa-tRNA-synth_II/BPL/LPL"/>
</dbReference>
<dbReference type="RefSeq" id="WP_262688123.1">
    <property type="nucleotide sequence ID" value="NZ_JAOQIO010000116.1"/>
</dbReference>
<evidence type="ECO:0000256" key="2">
    <source>
        <dbReference type="ARBA" id="ARBA00011738"/>
    </source>
</evidence>
<evidence type="ECO:0000256" key="1">
    <source>
        <dbReference type="ARBA" id="ARBA00004496"/>
    </source>
</evidence>
<dbReference type="Pfam" id="PF04073">
    <property type="entry name" value="tRNA_edit"/>
    <property type="match status" value="1"/>
</dbReference>
<dbReference type="InterPro" id="IPR006195">
    <property type="entry name" value="aa-tRNA-synth_II"/>
</dbReference>
<evidence type="ECO:0000313" key="13">
    <source>
        <dbReference type="Proteomes" id="UP001652445"/>
    </source>
</evidence>
<keyword evidence="6 10" id="KW-0067">ATP-binding</keyword>
<comment type="catalytic activity">
    <reaction evidence="9 10">
        <text>tRNA(Pro) + L-proline + ATP = L-prolyl-tRNA(Pro) + AMP + diphosphate</text>
        <dbReference type="Rhea" id="RHEA:14305"/>
        <dbReference type="Rhea" id="RHEA-COMP:9700"/>
        <dbReference type="Rhea" id="RHEA-COMP:9702"/>
        <dbReference type="ChEBI" id="CHEBI:30616"/>
        <dbReference type="ChEBI" id="CHEBI:33019"/>
        <dbReference type="ChEBI" id="CHEBI:60039"/>
        <dbReference type="ChEBI" id="CHEBI:78442"/>
        <dbReference type="ChEBI" id="CHEBI:78532"/>
        <dbReference type="ChEBI" id="CHEBI:456215"/>
        <dbReference type="EC" id="6.1.1.15"/>
    </reaction>
</comment>
<dbReference type="InterPro" id="IPR007214">
    <property type="entry name" value="YbaK/aa-tRNA-synth-assoc-dom"/>
</dbReference>
<proteinExistence type="inferred from homology"/>
<keyword evidence="4 10" id="KW-0436">Ligase</keyword>
<evidence type="ECO:0000256" key="7">
    <source>
        <dbReference type="ARBA" id="ARBA00022917"/>
    </source>
</evidence>
<dbReference type="PROSITE" id="PS50862">
    <property type="entry name" value="AA_TRNA_LIGASE_II"/>
    <property type="match status" value="1"/>
</dbReference>
<evidence type="ECO:0000256" key="4">
    <source>
        <dbReference type="ARBA" id="ARBA00022598"/>
    </source>
</evidence>
<feature type="domain" description="Aminoacyl-transfer RNA synthetases class-II family profile" evidence="11">
    <location>
        <begin position="38"/>
        <end position="471"/>
    </location>
</feature>
<comment type="function">
    <text evidence="10">Catalyzes the attachment of proline to tRNA(Pro) in a two-step reaction: proline is first activated by ATP to form Pro-AMP and then transferred to the acceptor end of tRNA(Pro). As ProRS can inadvertently accommodate and process non-cognate amino acids such as alanine and cysteine, to avoid such errors it has two additional distinct editing activities against alanine. One activity is designated as 'pretransfer' editing and involves the tRNA(Pro)-independent hydrolysis of activated Ala-AMP. The other activity is designated 'posttransfer' editing and involves deacylation of mischarged Ala-tRNA(Pro). The misacylated Cys-tRNA(Pro) is not edited by ProRS.</text>
</comment>
<evidence type="ECO:0000256" key="3">
    <source>
        <dbReference type="ARBA" id="ARBA00022490"/>
    </source>
</evidence>
<comment type="subcellular location">
    <subcellularLocation>
        <location evidence="1 10">Cytoplasm</location>
    </subcellularLocation>
</comment>
<dbReference type="EC" id="6.1.1.15" evidence="10"/>
<dbReference type="InterPro" id="IPR050062">
    <property type="entry name" value="Pro-tRNA_synthetase"/>
</dbReference>
<dbReference type="InterPro" id="IPR004154">
    <property type="entry name" value="Anticodon-bd"/>
</dbReference>
<comment type="subunit">
    <text evidence="2 10">Homodimer.</text>
</comment>
<dbReference type="InterPro" id="IPR044140">
    <property type="entry name" value="ProRS_anticodon_short"/>
</dbReference>
<dbReference type="InterPro" id="IPR036621">
    <property type="entry name" value="Anticodon-bd_dom_sf"/>
</dbReference>
<comment type="caution">
    <text evidence="12">The sequence shown here is derived from an EMBL/GenBank/DDBJ whole genome shotgun (WGS) entry which is preliminary data.</text>
</comment>
<keyword evidence="13" id="KW-1185">Reference proteome</keyword>
<evidence type="ECO:0000256" key="9">
    <source>
        <dbReference type="ARBA" id="ARBA00047671"/>
    </source>
</evidence>
<dbReference type="Pfam" id="PF03129">
    <property type="entry name" value="HGTP_anticodon"/>
    <property type="match status" value="1"/>
</dbReference>
<dbReference type="InterPro" id="IPR036754">
    <property type="entry name" value="YbaK/aa-tRNA-synt-asso_dom_sf"/>
</dbReference>
<dbReference type="HAMAP" id="MF_01569">
    <property type="entry name" value="Pro_tRNA_synth_type1"/>
    <property type="match status" value="1"/>
</dbReference>
<dbReference type="Gene3D" id="3.30.930.10">
    <property type="entry name" value="Bira Bifunctional Protein, Domain 2"/>
    <property type="match status" value="2"/>
</dbReference>
<dbReference type="InterPro" id="IPR002314">
    <property type="entry name" value="aa-tRNA-synt_IIb"/>
</dbReference>
<comment type="similarity">
    <text evidence="10">Belongs to the class-II aminoacyl-tRNA synthetase family. ProS type 1 subfamily.</text>
</comment>
<dbReference type="NCBIfam" id="TIGR00409">
    <property type="entry name" value="proS_fam_II"/>
    <property type="match status" value="1"/>
</dbReference>
<dbReference type="PANTHER" id="PTHR42753:SF2">
    <property type="entry name" value="PROLINE--TRNA LIGASE"/>
    <property type="match status" value="1"/>
</dbReference>
<gene>
    <name evidence="10" type="primary">proS</name>
    <name evidence="12" type="ORF">OB236_34850</name>
</gene>
<protein>
    <recommendedName>
        <fullName evidence="10">Proline--tRNA ligase</fullName>
        <ecNumber evidence="10">6.1.1.15</ecNumber>
    </recommendedName>
    <alternativeName>
        <fullName evidence="10">Prolyl-tRNA synthetase</fullName>
        <shortName evidence="10">ProRS</shortName>
    </alternativeName>
</protein>
<dbReference type="Gene3D" id="3.40.50.800">
    <property type="entry name" value="Anticodon-binding domain"/>
    <property type="match status" value="1"/>
</dbReference>
<keyword evidence="8 10" id="KW-0030">Aminoacyl-tRNA synthetase</keyword>
<dbReference type="SUPFAM" id="SSF55681">
    <property type="entry name" value="Class II aaRS and biotin synthetases"/>
    <property type="match status" value="1"/>
</dbReference>
<dbReference type="GO" id="GO:0004827">
    <property type="term" value="F:proline-tRNA ligase activity"/>
    <property type="evidence" value="ECO:0007669"/>
    <property type="project" value="UniProtKB-EC"/>
</dbReference>
<keyword evidence="5 10" id="KW-0547">Nucleotide-binding</keyword>
<dbReference type="EMBL" id="JAOQIO010000116">
    <property type="protein sequence ID" value="MCU6797321.1"/>
    <property type="molecule type" value="Genomic_DNA"/>
</dbReference>
<evidence type="ECO:0000256" key="8">
    <source>
        <dbReference type="ARBA" id="ARBA00023146"/>
    </source>
</evidence>